<dbReference type="Proteomes" id="UP000250572">
    <property type="component" value="Unassembled WGS sequence"/>
</dbReference>
<comment type="caution">
    <text evidence="3">The sequence shown here is derived from an EMBL/GenBank/DDBJ whole genome shotgun (WGS) entry which is preliminary data.</text>
</comment>
<dbReference type="GO" id="GO:0004713">
    <property type="term" value="F:protein tyrosine kinase activity"/>
    <property type="evidence" value="ECO:0007669"/>
    <property type="project" value="InterPro"/>
</dbReference>
<gene>
    <name evidence="3" type="ORF">CCH79_00008734</name>
</gene>
<dbReference type="SUPFAM" id="SSF68993">
    <property type="entry name" value="FAT domain of focal adhesion kinase"/>
    <property type="match status" value="1"/>
</dbReference>
<dbReference type="Pfam" id="PF03623">
    <property type="entry name" value="Focal_AT"/>
    <property type="match status" value="1"/>
</dbReference>
<dbReference type="InterPro" id="IPR005189">
    <property type="entry name" value="Focal_adhesion_kin_target_dom"/>
</dbReference>
<protein>
    <recommendedName>
        <fullName evidence="2">Focal AT domain-containing protein</fullName>
    </recommendedName>
</protein>
<dbReference type="Gene3D" id="1.20.120.330">
    <property type="entry name" value="Nucleotidyltransferases domain 2"/>
    <property type="match status" value="1"/>
</dbReference>
<sequence>MHLCSDTPGSNEGLKTRLTCQGGNSASGFKPESRNSRGSIDREDGTLQPPGGSQHIYQPVGKPEHVAPPKKPPRPGAPLTNLANLSPVDSYNDGVKLHPQEISPPPTANLDRSNDKVYENVTGLVKAVIEMSNRIQPAAPEEYVPMVKDVGLALRTLLATVDETIPVLPASTHREIEMAQKLLNSDLAELISKMKLAQQYVMTSLQKDYKKQMLMAAHALAVDAKNLLDVIDQSRLKMISQIRPQ</sequence>
<evidence type="ECO:0000313" key="4">
    <source>
        <dbReference type="Proteomes" id="UP000250572"/>
    </source>
</evidence>
<dbReference type="GO" id="GO:0007172">
    <property type="term" value="P:signal complex assembly"/>
    <property type="evidence" value="ECO:0007669"/>
    <property type="project" value="InterPro"/>
</dbReference>
<reference evidence="3 4" key="1">
    <citation type="journal article" date="2018" name="G3 (Bethesda)">
        <title>A High-Quality Reference Genome for the Invasive Mosquitofish Gambusia affinis Using a Chicago Library.</title>
        <authorList>
            <person name="Hoffberg S.L."/>
            <person name="Troendle N.J."/>
            <person name="Glenn T.C."/>
            <person name="Mahmud O."/>
            <person name="Louha S."/>
            <person name="Chalopin D."/>
            <person name="Bennetzen J.L."/>
            <person name="Mauricio R."/>
        </authorList>
    </citation>
    <scope>NUCLEOTIDE SEQUENCE [LARGE SCALE GENOMIC DNA]</scope>
    <source>
        <strain evidence="3">NE01/NJP1002.9</strain>
        <tissue evidence="3">Muscle</tissue>
    </source>
</reference>
<evidence type="ECO:0000313" key="3">
    <source>
        <dbReference type="EMBL" id="PWA15023.1"/>
    </source>
</evidence>
<feature type="region of interest" description="Disordered" evidence="1">
    <location>
        <begin position="1"/>
        <end position="113"/>
    </location>
</feature>
<dbReference type="InterPro" id="IPR036137">
    <property type="entry name" value="Focal_adhe_kin_target_dom_sf"/>
</dbReference>
<name>A0A315UUP3_GAMAF</name>
<feature type="compositionally biased region" description="Basic and acidic residues" evidence="1">
    <location>
        <begin position="31"/>
        <end position="45"/>
    </location>
</feature>
<dbReference type="AlphaFoldDB" id="A0A315UUP3"/>
<keyword evidence="4" id="KW-1185">Reference proteome</keyword>
<evidence type="ECO:0000259" key="2">
    <source>
        <dbReference type="Pfam" id="PF03623"/>
    </source>
</evidence>
<evidence type="ECO:0000256" key="1">
    <source>
        <dbReference type="SAM" id="MobiDB-lite"/>
    </source>
</evidence>
<dbReference type="Gene3D" id="1.20.5.540">
    <property type="entry name" value="Single helix bin"/>
    <property type="match status" value="1"/>
</dbReference>
<organism evidence="3 4">
    <name type="scientific">Gambusia affinis</name>
    <name type="common">Western mosquitofish</name>
    <name type="synonym">Heterandria affinis</name>
    <dbReference type="NCBI Taxonomy" id="33528"/>
    <lineage>
        <taxon>Eukaryota</taxon>
        <taxon>Metazoa</taxon>
        <taxon>Chordata</taxon>
        <taxon>Craniata</taxon>
        <taxon>Vertebrata</taxon>
        <taxon>Euteleostomi</taxon>
        <taxon>Actinopterygii</taxon>
        <taxon>Neopterygii</taxon>
        <taxon>Teleostei</taxon>
        <taxon>Neoteleostei</taxon>
        <taxon>Acanthomorphata</taxon>
        <taxon>Ovalentaria</taxon>
        <taxon>Atherinomorphae</taxon>
        <taxon>Cyprinodontiformes</taxon>
        <taxon>Poeciliidae</taxon>
        <taxon>Poeciliinae</taxon>
        <taxon>Gambusia</taxon>
    </lineage>
</organism>
<proteinExistence type="predicted"/>
<feature type="compositionally biased region" description="Polar residues" evidence="1">
    <location>
        <begin position="18"/>
        <end position="27"/>
    </location>
</feature>
<dbReference type="PANTHER" id="PTHR46221:SF9">
    <property type="entry name" value="NON-SPECIFIC PROTEIN-TYROSINE KINASE"/>
    <property type="match status" value="1"/>
</dbReference>
<dbReference type="FunFam" id="1.20.120.330:FF:000001">
    <property type="entry name" value="focal adhesion kinase 1 isoform X1"/>
    <property type="match status" value="1"/>
</dbReference>
<dbReference type="EMBL" id="NHOQ01002733">
    <property type="protein sequence ID" value="PWA15023.1"/>
    <property type="molecule type" value="Genomic_DNA"/>
</dbReference>
<dbReference type="GO" id="GO:0005925">
    <property type="term" value="C:focal adhesion"/>
    <property type="evidence" value="ECO:0007669"/>
    <property type="project" value="InterPro"/>
</dbReference>
<accession>A0A315UUP3</accession>
<feature type="domain" description="Focal AT" evidence="2">
    <location>
        <begin position="107"/>
        <end position="238"/>
    </location>
</feature>
<dbReference type="PANTHER" id="PTHR46221">
    <property type="entry name" value="FERM AND PDZ DOMAIN-CONTAINING PROTEIN FAMILY MEMBER"/>
    <property type="match status" value="1"/>
</dbReference>